<dbReference type="Proteomes" id="UP001210925">
    <property type="component" value="Unassembled WGS sequence"/>
</dbReference>
<organism evidence="5 6">
    <name type="scientific">Boothiomyces macroporosus</name>
    <dbReference type="NCBI Taxonomy" id="261099"/>
    <lineage>
        <taxon>Eukaryota</taxon>
        <taxon>Fungi</taxon>
        <taxon>Fungi incertae sedis</taxon>
        <taxon>Chytridiomycota</taxon>
        <taxon>Chytridiomycota incertae sedis</taxon>
        <taxon>Chytridiomycetes</taxon>
        <taxon>Rhizophydiales</taxon>
        <taxon>Terramycetaceae</taxon>
        <taxon>Boothiomyces</taxon>
    </lineage>
</organism>
<name>A0AAD5Y698_9FUNG</name>
<dbReference type="CDD" id="cd03445">
    <property type="entry name" value="Thioesterase_II_repeat2"/>
    <property type="match status" value="1"/>
</dbReference>
<evidence type="ECO:0000256" key="2">
    <source>
        <dbReference type="ARBA" id="ARBA00022801"/>
    </source>
</evidence>
<comment type="similarity">
    <text evidence="1">Belongs to the C/M/P thioester hydrolase family.</text>
</comment>
<dbReference type="InterPro" id="IPR029069">
    <property type="entry name" value="HotDog_dom_sf"/>
</dbReference>
<dbReference type="AlphaFoldDB" id="A0AAD5Y698"/>
<accession>A0AAD5Y698</accession>
<feature type="domain" description="Acyl-CoA thioesterase 2 C-terminal" evidence="3">
    <location>
        <begin position="129"/>
        <end position="206"/>
    </location>
</feature>
<feature type="domain" description="Acyl-CoA thioesterase-like N-terminal HotDog" evidence="4">
    <location>
        <begin position="5"/>
        <end position="59"/>
    </location>
</feature>
<dbReference type="GO" id="GO:0047617">
    <property type="term" value="F:fatty acyl-CoA hydrolase activity"/>
    <property type="evidence" value="ECO:0007669"/>
    <property type="project" value="InterPro"/>
</dbReference>
<dbReference type="EMBL" id="JADGKB010000028">
    <property type="protein sequence ID" value="KAJ3258402.1"/>
    <property type="molecule type" value="Genomic_DNA"/>
</dbReference>
<dbReference type="InterPro" id="IPR049449">
    <property type="entry name" value="TesB_ACOT8-like_N"/>
</dbReference>
<dbReference type="Gene3D" id="2.40.160.210">
    <property type="entry name" value="Acyl-CoA thioesterase, double hotdog domain"/>
    <property type="match status" value="1"/>
</dbReference>
<proteinExistence type="inferred from homology"/>
<dbReference type="Pfam" id="PF13622">
    <property type="entry name" value="4HBT_3"/>
    <property type="match status" value="1"/>
</dbReference>
<evidence type="ECO:0000259" key="3">
    <source>
        <dbReference type="Pfam" id="PF02551"/>
    </source>
</evidence>
<dbReference type="InterPro" id="IPR042171">
    <property type="entry name" value="Acyl-CoA_hotdog"/>
</dbReference>
<sequence>MDPKFHFQSAHCYFILAGDDQVPVVFNVINERTGTSYAKRIVRASQNGKTIFSLIASFAVPEQSQLEYQVKMPKVLFPHEFKCEMESGLAGDERSIMFHNSIRLPVEMDVKVIPTEYLIENSLPSNKLYYWMRSKADLPPDQLLHSLIAAYISDYEILNSSLAPYGLSKHGNKDRKALTMIVSLDHAIWLHQPFKADEWHLFELQVKPSNTEYKIK</sequence>
<dbReference type="GO" id="GO:0005782">
    <property type="term" value="C:peroxisomal matrix"/>
    <property type="evidence" value="ECO:0007669"/>
    <property type="project" value="TreeGrafter"/>
</dbReference>
<evidence type="ECO:0000313" key="5">
    <source>
        <dbReference type="EMBL" id="KAJ3258402.1"/>
    </source>
</evidence>
<dbReference type="SUPFAM" id="SSF54637">
    <property type="entry name" value="Thioesterase/thiol ester dehydrase-isomerase"/>
    <property type="match status" value="2"/>
</dbReference>
<keyword evidence="2" id="KW-0378">Hydrolase</keyword>
<keyword evidence="6" id="KW-1185">Reference proteome</keyword>
<dbReference type="CDD" id="cd03444">
    <property type="entry name" value="Thioesterase_II_repeat1"/>
    <property type="match status" value="1"/>
</dbReference>
<dbReference type="PANTHER" id="PTHR11066:SF34">
    <property type="entry name" value="ACYL-COENZYME A THIOESTERASE 8"/>
    <property type="match status" value="1"/>
</dbReference>
<dbReference type="InterPro" id="IPR025652">
    <property type="entry name" value="TesB_C"/>
</dbReference>
<dbReference type="InterPro" id="IPR003703">
    <property type="entry name" value="Acyl_CoA_thio"/>
</dbReference>
<evidence type="ECO:0000313" key="6">
    <source>
        <dbReference type="Proteomes" id="UP001210925"/>
    </source>
</evidence>
<dbReference type="PANTHER" id="PTHR11066">
    <property type="entry name" value="ACYL-COA THIOESTERASE"/>
    <property type="match status" value="1"/>
</dbReference>
<evidence type="ECO:0000259" key="4">
    <source>
        <dbReference type="Pfam" id="PF13622"/>
    </source>
</evidence>
<dbReference type="GO" id="GO:0006637">
    <property type="term" value="P:acyl-CoA metabolic process"/>
    <property type="evidence" value="ECO:0007669"/>
    <property type="project" value="InterPro"/>
</dbReference>
<reference evidence="5" key="1">
    <citation type="submission" date="2020-05" db="EMBL/GenBank/DDBJ databases">
        <title>Phylogenomic resolution of chytrid fungi.</title>
        <authorList>
            <person name="Stajich J.E."/>
            <person name="Amses K."/>
            <person name="Simmons R."/>
            <person name="Seto K."/>
            <person name="Myers J."/>
            <person name="Bonds A."/>
            <person name="Quandt C.A."/>
            <person name="Barry K."/>
            <person name="Liu P."/>
            <person name="Grigoriev I."/>
            <person name="Longcore J.E."/>
            <person name="James T.Y."/>
        </authorList>
    </citation>
    <scope>NUCLEOTIDE SEQUENCE</scope>
    <source>
        <strain evidence="5">PLAUS21</strain>
    </source>
</reference>
<dbReference type="GO" id="GO:0009062">
    <property type="term" value="P:fatty acid catabolic process"/>
    <property type="evidence" value="ECO:0007669"/>
    <property type="project" value="TreeGrafter"/>
</dbReference>
<evidence type="ECO:0000256" key="1">
    <source>
        <dbReference type="ARBA" id="ARBA00006538"/>
    </source>
</evidence>
<gene>
    <name evidence="5" type="ORF">HK103_003690</name>
</gene>
<comment type="caution">
    <text evidence="5">The sequence shown here is derived from an EMBL/GenBank/DDBJ whole genome shotgun (WGS) entry which is preliminary data.</text>
</comment>
<dbReference type="Pfam" id="PF02551">
    <property type="entry name" value="Acyl_CoA_thio"/>
    <property type="match status" value="1"/>
</dbReference>
<protein>
    <submittedName>
        <fullName evidence="5">Uncharacterized protein</fullName>
    </submittedName>
</protein>